<dbReference type="Gene3D" id="3.30.740.10">
    <property type="entry name" value="Protein Inhibitor Of Neuronal Nitric Oxide Synthase"/>
    <property type="match status" value="1"/>
</dbReference>
<name>A0A8T0CNG6_CORYI</name>
<dbReference type="OrthoDB" id="10033309at2759"/>
<dbReference type="Gramene" id="rna-gnl|WGS:JABURB|Cocit.L3045.1">
    <property type="protein sequence ID" value="cds-KAF7847365.1"/>
    <property type="gene ID" value="gene-BT93_L3045"/>
</dbReference>
<protein>
    <recommendedName>
        <fullName evidence="4">Dynein light chain</fullName>
    </recommendedName>
</protein>
<feature type="region of interest" description="Disordered" evidence="1">
    <location>
        <begin position="1"/>
        <end position="35"/>
    </location>
</feature>
<comment type="caution">
    <text evidence="2">The sequence shown here is derived from an EMBL/GenBank/DDBJ whole genome shotgun (WGS) entry which is preliminary data.</text>
</comment>
<dbReference type="EMBL" id="MU090897">
    <property type="protein sequence ID" value="KAF7847365.1"/>
    <property type="molecule type" value="Genomic_DNA"/>
</dbReference>
<sequence length="126" mass="14943">MEKKQGRLSEKEKQVAQVDRIHRPNKDERHDKPPKEEVLRLAAVAVSFNIRLKSSDMPVHMQEHALRCTRSFLDSSPNLPPNNTHLARALKKVSRERRDSERKERDFVPLLDDKLRQKFQRFMCFV</sequence>
<organism evidence="2 3">
    <name type="scientific">Corymbia citriodora subsp. variegata</name>
    <dbReference type="NCBI Taxonomy" id="360336"/>
    <lineage>
        <taxon>Eukaryota</taxon>
        <taxon>Viridiplantae</taxon>
        <taxon>Streptophyta</taxon>
        <taxon>Embryophyta</taxon>
        <taxon>Tracheophyta</taxon>
        <taxon>Spermatophyta</taxon>
        <taxon>Magnoliopsida</taxon>
        <taxon>eudicotyledons</taxon>
        <taxon>Gunneridae</taxon>
        <taxon>Pentapetalae</taxon>
        <taxon>rosids</taxon>
        <taxon>malvids</taxon>
        <taxon>Myrtales</taxon>
        <taxon>Myrtaceae</taxon>
        <taxon>Myrtoideae</taxon>
        <taxon>Eucalypteae</taxon>
        <taxon>Corymbia</taxon>
    </lineage>
</organism>
<dbReference type="Proteomes" id="UP000806378">
    <property type="component" value="Unassembled WGS sequence"/>
</dbReference>
<keyword evidence="3" id="KW-1185">Reference proteome</keyword>
<evidence type="ECO:0000313" key="2">
    <source>
        <dbReference type="EMBL" id="KAF7847365.1"/>
    </source>
</evidence>
<evidence type="ECO:0000313" key="3">
    <source>
        <dbReference type="Proteomes" id="UP000806378"/>
    </source>
</evidence>
<dbReference type="AlphaFoldDB" id="A0A8T0CNG6"/>
<reference evidence="2" key="1">
    <citation type="submission" date="2020-05" db="EMBL/GenBank/DDBJ databases">
        <title>WGS assembly of Corymbia citriodora subspecies variegata.</title>
        <authorList>
            <person name="Barry K."/>
            <person name="Hundley H."/>
            <person name="Shu S."/>
            <person name="Jenkins J."/>
            <person name="Grimwood J."/>
            <person name="Baten A."/>
        </authorList>
    </citation>
    <scope>NUCLEOTIDE SEQUENCE</scope>
    <source>
        <strain evidence="2">CV2-018</strain>
    </source>
</reference>
<gene>
    <name evidence="2" type="ORF">BT93_L3045</name>
</gene>
<proteinExistence type="predicted"/>
<evidence type="ECO:0000256" key="1">
    <source>
        <dbReference type="SAM" id="MobiDB-lite"/>
    </source>
</evidence>
<dbReference type="GO" id="GO:0030286">
    <property type="term" value="C:dynein complex"/>
    <property type="evidence" value="ECO:0007669"/>
    <property type="project" value="InterPro"/>
</dbReference>
<dbReference type="InterPro" id="IPR037177">
    <property type="entry name" value="DLC_sf"/>
</dbReference>
<dbReference type="GO" id="GO:0007017">
    <property type="term" value="P:microtubule-based process"/>
    <property type="evidence" value="ECO:0007669"/>
    <property type="project" value="InterPro"/>
</dbReference>
<evidence type="ECO:0008006" key="4">
    <source>
        <dbReference type="Google" id="ProtNLM"/>
    </source>
</evidence>
<accession>A0A8T0CNG6</accession>